<gene>
    <name evidence="1" type="ORF">A2561_04040</name>
</gene>
<accession>A0A1G2JMT0</accession>
<dbReference type="EMBL" id="MHPU01000040">
    <property type="protein sequence ID" value="OGZ87610.1"/>
    <property type="molecule type" value="Genomic_DNA"/>
</dbReference>
<proteinExistence type="predicted"/>
<evidence type="ECO:0000313" key="2">
    <source>
        <dbReference type="Proteomes" id="UP000178935"/>
    </source>
</evidence>
<organism evidence="1 2">
    <name type="scientific">Candidatus Staskawiczbacteria bacterium RIFOXYD1_FULL_32_13</name>
    <dbReference type="NCBI Taxonomy" id="1802234"/>
    <lineage>
        <taxon>Bacteria</taxon>
        <taxon>Candidatus Staskawicziibacteriota</taxon>
    </lineage>
</organism>
<reference evidence="1 2" key="1">
    <citation type="journal article" date="2016" name="Nat. Commun.">
        <title>Thousands of microbial genomes shed light on interconnected biogeochemical processes in an aquifer system.</title>
        <authorList>
            <person name="Anantharaman K."/>
            <person name="Brown C.T."/>
            <person name="Hug L.A."/>
            <person name="Sharon I."/>
            <person name="Castelle C.J."/>
            <person name="Probst A.J."/>
            <person name="Thomas B.C."/>
            <person name="Singh A."/>
            <person name="Wilkins M.J."/>
            <person name="Karaoz U."/>
            <person name="Brodie E.L."/>
            <person name="Williams K.H."/>
            <person name="Hubbard S.S."/>
            <person name="Banfield J.F."/>
        </authorList>
    </citation>
    <scope>NUCLEOTIDE SEQUENCE [LARGE SCALE GENOMIC DNA]</scope>
</reference>
<protein>
    <submittedName>
        <fullName evidence="1">Uncharacterized protein</fullName>
    </submittedName>
</protein>
<evidence type="ECO:0000313" key="1">
    <source>
        <dbReference type="EMBL" id="OGZ87610.1"/>
    </source>
</evidence>
<sequence length="188" mass="21990">MEDEIISKLRLTLGKPITEECQVVYIMVEMRKLLDRTQKGYPLLRFYCNWVVHIDIDKISAAREILEKISEEHKNGKFADTELEFIKFDHLRVQISQFLNDFDLPKDLAISEEKWRKFKIILANVLVDCPLKIKVEPIEEFVFKKAILSEDSDDVDWEIKFPNDPMRYGGSLTDSTPLVAKILGEKKN</sequence>
<dbReference type="AlphaFoldDB" id="A0A1G2JMT0"/>
<comment type="caution">
    <text evidence="1">The sequence shown here is derived from an EMBL/GenBank/DDBJ whole genome shotgun (WGS) entry which is preliminary data.</text>
</comment>
<name>A0A1G2JMT0_9BACT</name>
<dbReference type="Proteomes" id="UP000178935">
    <property type="component" value="Unassembled WGS sequence"/>
</dbReference>